<dbReference type="GO" id="GO:0005739">
    <property type="term" value="C:mitochondrion"/>
    <property type="evidence" value="ECO:0007669"/>
    <property type="project" value="GOC"/>
</dbReference>
<dbReference type="AlphaFoldDB" id="A0A9P3PFK2"/>
<proteinExistence type="predicted"/>
<dbReference type="PANTHER" id="PTHR28254">
    <property type="entry name" value="CYTOCHROME B-C1 COMPLEX SUBUNIT 10"/>
    <property type="match status" value="1"/>
</dbReference>
<dbReference type="OrthoDB" id="2391627at2759"/>
<dbReference type="PANTHER" id="PTHR28254:SF1">
    <property type="entry name" value="CYTOCHROME B-C1 COMPLEX SUBUNIT 10, MITOCHONDRIAL"/>
    <property type="match status" value="1"/>
</dbReference>
<evidence type="ECO:0000256" key="1">
    <source>
        <dbReference type="SAM" id="Phobius"/>
    </source>
</evidence>
<accession>A0A9P3PFK2</accession>
<keyword evidence="3" id="KW-1185">Reference proteome</keyword>
<dbReference type="Proteomes" id="UP001063166">
    <property type="component" value="Unassembled WGS sequence"/>
</dbReference>
<dbReference type="Pfam" id="PF09796">
    <property type="entry name" value="QCR10"/>
    <property type="match status" value="1"/>
</dbReference>
<evidence type="ECO:0000313" key="2">
    <source>
        <dbReference type="EMBL" id="GLB35107.1"/>
    </source>
</evidence>
<reference evidence="2" key="1">
    <citation type="submission" date="2022-07" db="EMBL/GenBank/DDBJ databases">
        <title>The genome of Lyophyllum shimeji provides insight into the initial evolution of ectomycorrhizal fungal genome.</title>
        <authorList>
            <person name="Kobayashi Y."/>
            <person name="Shibata T."/>
            <person name="Hirakawa H."/>
            <person name="Shigenobu S."/>
            <person name="Nishiyama T."/>
            <person name="Yamada A."/>
            <person name="Hasebe M."/>
            <person name="Kawaguchi M."/>
        </authorList>
    </citation>
    <scope>NUCLEOTIDE SEQUENCE</scope>
    <source>
        <strain evidence="2">AT787</strain>
    </source>
</reference>
<dbReference type="EMBL" id="BRPK01000002">
    <property type="protein sequence ID" value="GLB35107.1"/>
    <property type="molecule type" value="Genomic_DNA"/>
</dbReference>
<gene>
    <name evidence="2" type="ORF">LshimejAT787_0206720</name>
</gene>
<keyword evidence="1" id="KW-1133">Transmembrane helix</keyword>
<sequence>MARPIYHPQPPTRVAVNTLKPWAPSIGMWSVGIGSAALLVLSVTPLVKREVLVKVPVLGSYFEDRTPPSDKPF</sequence>
<keyword evidence="1" id="KW-0472">Membrane</keyword>
<dbReference type="GO" id="GO:0006122">
    <property type="term" value="P:mitochondrial electron transport, ubiquinol to cytochrome c"/>
    <property type="evidence" value="ECO:0007669"/>
    <property type="project" value="InterPro"/>
</dbReference>
<comment type="caution">
    <text evidence="2">The sequence shown here is derived from an EMBL/GenBank/DDBJ whole genome shotgun (WGS) entry which is preliminary data.</text>
</comment>
<evidence type="ECO:0000313" key="3">
    <source>
        <dbReference type="Proteomes" id="UP001063166"/>
    </source>
</evidence>
<protein>
    <submittedName>
        <fullName evidence="2">Ubiquinol-cytochrome-c reductase complex subunit (QCR10)</fullName>
    </submittedName>
</protein>
<dbReference type="InterPro" id="IPR019182">
    <property type="entry name" value="Cytochrome_b-c1_su10_fun"/>
</dbReference>
<organism evidence="2 3">
    <name type="scientific">Lyophyllum shimeji</name>
    <name type="common">Hon-shimeji</name>
    <name type="synonym">Tricholoma shimeji</name>
    <dbReference type="NCBI Taxonomy" id="47721"/>
    <lineage>
        <taxon>Eukaryota</taxon>
        <taxon>Fungi</taxon>
        <taxon>Dikarya</taxon>
        <taxon>Basidiomycota</taxon>
        <taxon>Agaricomycotina</taxon>
        <taxon>Agaricomycetes</taxon>
        <taxon>Agaricomycetidae</taxon>
        <taxon>Agaricales</taxon>
        <taxon>Tricholomatineae</taxon>
        <taxon>Lyophyllaceae</taxon>
        <taxon>Lyophyllum</taxon>
    </lineage>
</organism>
<feature type="transmembrane region" description="Helical" evidence="1">
    <location>
        <begin position="26"/>
        <end position="47"/>
    </location>
</feature>
<keyword evidence="1" id="KW-0812">Transmembrane</keyword>
<name>A0A9P3PFK2_LYOSH</name>